<name>A0ABP0HL17_9DINO</name>
<accession>A0ABP0HL17</accession>
<protein>
    <submittedName>
        <fullName evidence="4">Xylulose kinase (Xylulokinase)</fullName>
    </submittedName>
</protein>
<dbReference type="PANTHER" id="PTHR10196">
    <property type="entry name" value="SUGAR KINASE"/>
    <property type="match status" value="1"/>
</dbReference>
<dbReference type="Proteomes" id="UP001642464">
    <property type="component" value="Unassembled WGS sequence"/>
</dbReference>
<dbReference type="EMBL" id="CAXAMM010001115">
    <property type="protein sequence ID" value="CAK8990607.1"/>
    <property type="molecule type" value="Genomic_DNA"/>
</dbReference>
<evidence type="ECO:0000256" key="2">
    <source>
        <dbReference type="ARBA" id="ARBA00022679"/>
    </source>
</evidence>
<evidence type="ECO:0000256" key="1">
    <source>
        <dbReference type="ARBA" id="ARBA00009156"/>
    </source>
</evidence>
<proteinExistence type="inferred from homology"/>
<evidence type="ECO:0000313" key="5">
    <source>
        <dbReference type="Proteomes" id="UP001642464"/>
    </source>
</evidence>
<organism evidence="4 5">
    <name type="scientific">Durusdinium trenchii</name>
    <dbReference type="NCBI Taxonomy" id="1381693"/>
    <lineage>
        <taxon>Eukaryota</taxon>
        <taxon>Sar</taxon>
        <taxon>Alveolata</taxon>
        <taxon>Dinophyceae</taxon>
        <taxon>Suessiales</taxon>
        <taxon>Symbiodiniaceae</taxon>
        <taxon>Durusdinium</taxon>
    </lineage>
</organism>
<keyword evidence="5" id="KW-1185">Reference proteome</keyword>
<comment type="caution">
    <text evidence="4">The sequence shown here is derived from an EMBL/GenBank/DDBJ whole genome shotgun (WGS) entry which is preliminary data.</text>
</comment>
<sequence length="167" mass="17800">MSASSTSSRKTSPVLMWVEALDMILTQMKADQFPFHEVLAISGSGQQHGSVYWAANAGRLLGELDPAKALAPQLATAFARSESPIWADSSTGAQCLRVEKAVGRERLAKATGARAYERFTGMQIAKIIEEEPSVYEACERISLVSSAMCSILLGAYAPVDTSDGKAG</sequence>
<reference evidence="4 5" key="1">
    <citation type="submission" date="2024-02" db="EMBL/GenBank/DDBJ databases">
        <authorList>
            <person name="Chen Y."/>
            <person name="Shah S."/>
            <person name="Dougan E. K."/>
            <person name="Thang M."/>
            <person name="Chan C."/>
        </authorList>
    </citation>
    <scope>NUCLEOTIDE SEQUENCE [LARGE SCALE GENOMIC DNA]</scope>
</reference>
<comment type="similarity">
    <text evidence="1">Belongs to the FGGY kinase family.</text>
</comment>
<gene>
    <name evidence="4" type="ORF">SCF082_LOCUS2314</name>
</gene>
<dbReference type="Gene3D" id="3.30.420.40">
    <property type="match status" value="1"/>
</dbReference>
<dbReference type="SUPFAM" id="SSF53067">
    <property type="entry name" value="Actin-like ATPase domain"/>
    <property type="match status" value="1"/>
</dbReference>
<keyword evidence="2" id="KW-0808">Transferase</keyword>
<dbReference type="GO" id="GO:0016301">
    <property type="term" value="F:kinase activity"/>
    <property type="evidence" value="ECO:0007669"/>
    <property type="project" value="UniProtKB-KW"/>
</dbReference>
<evidence type="ECO:0000313" key="4">
    <source>
        <dbReference type="EMBL" id="CAK8990607.1"/>
    </source>
</evidence>
<dbReference type="InterPro" id="IPR043129">
    <property type="entry name" value="ATPase_NBD"/>
</dbReference>
<evidence type="ECO:0000256" key="3">
    <source>
        <dbReference type="ARBA" id="ARBA00022777"/>
    </source>
</evidence>
<dbReference type="PANTHER" id="PTHR10196:SF57">
    <property type="entry name" value="XYLULOSE KINASE"/>
    <property type="match status" value="1"/>
</dbReference>
<keyword evidence="3 4" id="KW-0418">Kinase</keyword>